<evidence type="ECO:0000313" key="1">
    <source>
        <dbReference type="EMBL" id="KAK8210117.1"/>
    </source>
</evidence>
<protein>
    <submittedName>
        <fullName evidence="1">Uncharacterized protein</fullName>
    </submittedName>
</protein>
<dbReference type="Proteomes" id="UP001320706">
    <property type="component" value="Unassembled WGS sequence"/>
</dbReference>
<sequence length="158" mass="16851">MFGSDLSFDGGFELPQRGLGHLHARDHRWPNARHPSNEGKLQGDECGQTGGARNWSRVLRIPSKPVRQQVSVEAVEVEEEGWGDSAHNDGACRTSWQQGFSSGHKGYNVASASMSLHETCGGRSSGSSLRGSSGAPGTSTIVSVRARIAEIKAISSLH</sequence>
<evidence type="ECO:0000313" key="2">
    <source>
        <dbReference type="Proteomes" id="UP001320706"/>
    </source>
</evidence>
<dbReference type="EMBL" id="JAMKPW020000016">
    <property type="protein sequence ID" value="KAK8210117.1"/>
    <property type="molecule type" value="Genomic_DNA"/>
</dbReference>
<keyword evidence="2" id="KW-1185">Reference proteome</keyword>
<accession>A0ACC3SEG4</accession>
<comment type="caution">
    <text evidence="1">The sequence shown here is derived from an EMBL/GenBank/DDBJ whole genome shotgun (WGS) entry which is preliminary data.</text>
</comment>
<reference evidence="1" key="1">
    <citation type="submission" date="2024-02" db="EMBL/GenBank/DDBJ databases">
        <title>Metagenome Assembled Genome of Zalaria obscura JY119.</title>
        <authorList>
            <person name="Vighnesh L."/>
            <person name="Jagadeeshwari U."/>
            <person name="Venkata Ramana C."/>
            <person name="Sasikala C."/>
        </authorList>
    </citation>
    <scope>NUCLEOTIDE SEQUENCE</scope>
    <source>
        <strain evidence="1">JY119</strain>
    </source>
</reference>
<organism evidence="1 2">
    <name type="scientific">Zalaria obscura</name>
    <dbReference type="NCBI Taxonomy" id="2024903"/>
    <lineage>
        <taxon>Eukaryota</taxon>
        <taxon>Fungi</taxon>
        <taxon>Dikarya</taxon>
        <taxon>Ascomycota</taxon>
        <taxon>Pezizomycotina</taxon>
        <taxon>Dothideomycetes</taxon>
        <taxon>Dothideomycetidae</taxon>
        <taxon>Dothideales</taxon>
        <taxon>Zalariaceae</taxon>
        <taxon>Zalaria</taxon>
    </lineage>
</organism>
<name>A0ACC3SEG4_9PEZI</name>
<proteinExistence type="predicted"/>
<gene>
    <name evidence="1" type="ORF">M8818_003604</name>
</gene>